<proteinExistence type="predicted"/>
<protein>
    <submittedName>
        <fullName evidence="1">Uncharacterized protein</fullName>
    </submittedName>
</protein>
<dbReference type="InterPro" id="IPR036397">
    <property type="entry name" value="RNaseH_sf"/>
</dbReference>
<dbReference type="Proteomes" id="UP000694389">
    <property type="component" value="Unassembled WGS sequence"/>
</dbReference>
<dbReference type="Ensembl" id="ENSDLAT00005035873.2">
    <property type="protein sequence ID" value="ENSDLAP00005033620.1"/>
    <property type="gene ID" value="ENSDLAG00005015042.2"/>
</dbReference>
<dbReference type="Gene3D" id="3.30.420.10">
    <property type="entry name" value="Ribonuclease H-like superfamily/Ribonuclease H"/>
    <property type="match status" value="1"/>
</dbReference>
<dbReference type="GO" id="GO:0003676">
    <property type="term" value="F:nucleic acid binding"/>
    <property type="evidence" value="ECO:0007669"/>
    <property type="project" value="InterPro"/>
</dbReference>
<dbReference type="AlphaFoldDB" id="A0A8C4GWG2"/>
<accession>A0A8C4GWG2</accession>
<reference evidence="1" key="2">
    <citation type="submission" date="2025-09" db="UniProtKB">
        <authorList>
            <consortium name="Ensembl"/>
        </authorList>
    </citation>
    <scope>IDENTIFICATION</scope>
</reference>
<sequence>AVLSFSCLESVCGANLHDDCIQETTQGGGSSVMVWAGIHYGGKTPLVVLDGNVNAVVNRDILENHCLPHRDNIPQSLQELALDLSELWDALPSDGIN</sequence>
<keyword evidence="2" id="KW-1185">Reference proteome</keyword>
<dbReference type="GeneTree" id="ENSGT00940000180704"/>
<evidence type="ECO:0000313" key="2">
    <source>
        <dbReference type="Proteomes" id="UP000694389"/>
    </source>
</evidence>
<evidence type="ECO:0000313" key="1">
    <source>
        <dbReference type="Ensembl" id="ENSDLAP00005033620.1"/>
    </source>
</evidence>
<organism evidence="1 2">
    <name type="scientific">Dicentrarchus labrax</name>
    <name type="common">European seabass</name>
    <name type="synonym">Morone labrax</name>
    <dbReference type="NCBI Taxonomy" id="13489"/>
    <lineage>
        <taxon>Eukaryota</taxon>
        <taxon>Metazoa</taxon>
        <taxon>Chordata</taxon>
        <taxon>Craniata</taxon>
        <taxon>Vertebrata</taxon>
        <taxon>Euteleostomi</taxon>
        <taxon>Actinopterygii</taxon>
        <taxon>Neopterygii</taxon>
        <taxon>Teleostei</taxon>
        <taxon>Neoteleostei</taxon>
        <taxon>Acanthomorphata</taxon>
        <taxon>Eupercaria</taxon>
        <taxon>Moronidae</taxon>
        <taxon>Dicentrarchus</taxon>
    </lineage>
</organism>
<name>A0A8C4GWG2_DICLA</name>
<reference evidence="1" key="1">
    <citation type="submission" date="2025-08" db="UniProtKB">
        <authorList>
            <consortium name="Ensembl"/>
        </authorList>
    </citation>
    <scope>IDENTIFICATION</scope>
</reference>